<comment type="caution">
    <text evidence="2">The sequence shown here is derived from an EMBL/GenBank/DDBJ whole genome shotgun (WGS) entry which is preliminary data.</text>
</comment>
<keyword evidence="1" id="KW-1133">Transmembrane helix</keyword>
<gene>
    <name evidence="2" type="ORF">ACFOHL_09990</name>
</gene>
<dbReference type="RefSeq" id="WP_376920081.1">
    <property type="nucleotide sequence ID" value="NZ_JBHRSW010000015.1"/>
</dbReference>
<dbReference type="EMBL" id="JBHRSW010000015">
    <property type="protein sequence ID" value="MFC3121951.1"/>
    <property type="molecule type" value="Genomic_DNA"/>
</dbReference>
<name>A0ABV7FRA0_9ALTE</name>
<evidence type="ECO:0000313" key="3">
    <source>
        <dbReference type="Proteomes" id="UP001595478"/>
    </source>
</evidence>
<reference evidence="3" key="1">
    <citation type="journal article" date="2019" name="Int. J. Syst. Evol. Microbiol.">
        <title>The Global Catalogue of Microorganisms (GCM) 10K type strain sequencing project: providing services to taxonomists for standard genome sequencing and annotation.</title>
        <authorList>
            <consortium name="The Broad Institute Genomics Platform"/>
            <consortium name="The Broad Institute Genome Sequencing Center for Infectious Disease"/>
            <person name="Wu L."/>
            <person name="Ma J."/>
        </authorList>
    </citation>
    <scope>NUCLEOTIDE SEQUENCE [LARGE SCALE GENOMIC DNA]</scope>
    <source>
        <strain evidence="3">KCTC 52473</strain>
    </source>
</reference>
<dbReference type="Proteomes" id="UP001595478">
    <property type="component" value="Unassembled WGS sequence"/>
</dbReference>
<keyword evidence="1" id="KW-0472">Membrane</keyword>
<feature type="transmembrane region" description="Helical" evidence="1">
    <location>
        <begin position="6"/>
        <end position="25"/>
    </location>
</feature>
<organism evidence="2 3">
    <name type="scientific">Agaribacter flavus</name>
    <dbReference type="NCBI Taxonomy" id="1902781"/>
    <lineage>
        <taxon>Bacteria</taxon>
        <taxon>Pseudomonadati</taxon>
        <taxon>Pseudomonadota</taxon>
        <taxon>Gammaproteobacteria</taxon>
        <taxon>Alteromonadales</taxon>
        <taxon>Alteromonadaceae</taxon>
        <taxon>Agaribacter</taxon>
    </lineage>
</organism>
<keyword evidence="3" id="KW-1185">Reference proteome</keyword>
<proteinExistence type="predicted"/>
<keyword evidence="1" id="KW-0812">Transmembrane</keyword>
<evidence type="ECO:0000313" key="2">
    <source>
        <dbReference type="EMBL" id="MFC3121951.1"/>
    </source>
</evidence>
<protein>
    <submittedName>
        <fullName evidence="2">Uncharacterized protein</fullName>
    </submittedName>
</protein>
<evidence type="ECO:0000256" key="1">
    <source>
        <dbReference type="SAM" id="Phobius"/>
    </source>
</evidence>
<sequence>MRKLNIFYAVSVFLSVAAGIMMMYAPQNFSNSPEEFSETFTPSKNQFDWKAVITNVSQFAPQEKNETVTTIEKAENIQIDPNDISAIKLIGLIPDNKTLAIVLVPVVDAEKSSIDYETLNVTLGSSILDGWVLSDVGATTATWQHHASNTSHTHRLFEPHS</sequence>
<accession>A0ABV7FRA0</accession>